<keyword evidence="4 5" id="KW-0067">ATP-binding</keyword>
<name>A0A5A7QLG1_STRAF</name>
<evidence type="ECO:0000313" key="8">
    <source>
        <dbReference type="EMBL" id="GER45930.1"/>
    </source>
</evidence>
<dbReference type="Proteomes" id="UP000325081">
    <property type="component" value="Unassembled WGS sequence"/>
</dbReference>
<protein>
    <submittedName>
        <fullName evidence="8">Protein kinase superfamily protein</fullName>
    </submittedName>
</protein>
<dbReference type="Gene3D" id="3.30.200.20">
    <property type="entry name" value="Phosphorylase Kinase, domain 1"/>
    <property type="match status" value="1"/>
</dbReference>
<proteinExistence type="inferred from homology"/>
<dbReference type="GO" id="GO:0005524">
    <property type="term" value="F:ATP binding"/>
    <property type="evidence" value="ECO:0007669"/>
    <property type="project" value="UniProtKB-UniRule"/>
</dbReference>
<dbReference type="InterPro" id="IPR011009">
    <property type="entry name" value="Kinase-like_dom_sf"/>
</dbReference>
<dbReference type="InterPro" id="IPR008271">
    <property type="entry name" value="Ser/Thr_kinase_AS"/>
</dbReference>
<comment type="similarity">
    <text evidence="6">Belongs to the protein kinase superfamily.</text>
</comment>
<keyword evidence="3 8" id="KW-0418">Kinase</keyword>
<evidence type="ECO:0000256" key="4">
    <source>
        <dbReference type="ARBA" id="ARBA00022840"/>
    </source>
</evidence>
<comment type="caution">
    <text evidence="8">The sequence shown here is derived from an EMBL/GenBank/DDBJ whole genome shotgun (WGS) entry which is preliminary data.</text>
</comment>
<reference evidence="9" key="1">
    <citation type="journal article" date="2019" name="Curr. Biol.">
        <title>Genome Sequence of Striga asiatica Provides Insight into the Evolution of Plant Parasitism.</title>
        <authorList>
            <person name="Yoshida S."/>
            <person name="Kim S."/>
            <person name="Wafula E.K."/>
            <person name="Tanskanen J."/>
            <person name="Kim Y.M."/>
            <person name="Honaas L."/>
            <person name="Yang Z."/>
            <person name="Spallek T."/>
            <person name="Conn C.E."/>
            <person name="Ichihashi Y."/>
            <person name="Cheong K."/>
            <person name="Cui S."/>
            <person name="Der J.P."/>
            <person name="Gundlach H."/>
            <person name="Jiao Y."/>
            <person name="Hori C."/>
            <person name="Ishida J.K."/>
            <person name="Kasahara H."/>
            <person name="Kiba T."/>
            <person name="Kim M.S."/>
            <person name="Koo N."/>
            <person name="Laohavisit A."/>
            <person name="Lee Y.H."/>
            <person name="Lumba S."/>
            <person name="McCourt P."/>
            <person name="Mortimer J.C."/>
            <person name="Mutuku J.M."/>
            <person name="Nomura T."/>
            <person name="Sasaki-Sekimoto Y."/>
            <person name="Seto Y."/>
            <person name="Wang Y."/>
            <person name="Wakatake T."/>
            <person name="Sakakibara H."/>
            <person name="Demura T."/>
            <person name="Yamaguchi S."/>
            <person name="Yoneyama K."/>
            <person name="Manabe R.I."/>
            <person name="Nelson D.C."/>
            <person name="Schulman A.H."/>
            <person name="Timko M.P."/>
            <person name="dePamphilis C.W."/>
            <person name="Choi D."/>
            <person name="Shirasu K."/>
        </authorList>
    </citation>
    <scope>NUCLEOTIDE SEQUENCE [LARGE SCALE GENOMIC DNA]</scope>
    <source>
        <strain evidence="9">cv. UVA1</strain>
    </source>
</reference>
<evidence type="ECO:0000256" key="6">
    <source>
        <dbReference type="RuleBase" id="RU000304"/>
    </source>
</evidence>
<evidence type="ECO:0000259" key="7">
    <source>
        <dbReference type="PROSITE" id="PS50011"/>
    </source>
</evidence>
<feature type="domain" description="Protein kinase" evidence="7">
    <location>
        <begin position="17"/>
        <end position="258"/>
    </location>
</feature>
<dbReference type="SMART" id="SM00220">
    <property type="entry name" value="S_TKc"/>
    <property type="match status" value="1"/>
</dbReference>
<evidence type="ECO:0000256" key="2">
    <source>
        <dbReference type="ARBA" id="ARBA00022741"/>
    </source>
</evidence>
<evidence type="ECO:0000313" key="9">
    <source>
        <dbReference type="Proteomes" id="UP000325081"/>
    </source>
</evidence>
<dbReference type="PANTHER" id="PTHR46146:SF23">
    <property type="entry name" value="PROTEIN KINASE DOMAIN-CONTAINING PROTEIN"/>
    <property type="match status" value="1"/>
</dbReference>
<dbReference type="EMBL" id="BKCP01007404">
    <property type="protein sequence ID" value="GER45930.1"/>
    <property type="molecule type" value="Genomic_DNA"/>
</dbReference>
<keyword evidence="1" id="KW-0808">Transferase</keyword>
<dbReference type="GO" id="GO:0004674">
    <property type="term" value="F:protein serine/threonine kinase activity"/>
    <property type="evidence" value="ECO:0007669"/>
    <property type="project" value="UniProtKB-KW"/>
</dbReference>
<evidence type="ECO:0000256" key="5">
    <source>
        <dbReference type="PROSITE-ProRule" id="PRU10141"/>
    </source>
</evidence>
<sequence length="258" mass="27930">MHKIFEVEELERATDNFSPSCLLGRGSHGSVYRGLLDDGTPAAIKTQSPALGEKKIDNEATILSSLPPNNPYLVGLLGTSLDPFSNTTILVTRYMPNGTLHDLLHSSPNPPSWEKRVEIALRVARGLRALHEAGVAHRDIKPANILFDEAWGARLADFGLASVGPGARPAGTIGYMDPAYTTPDGLTWKVDVYSYGVVLMEMISGRRAMEMGRSPAAVAEWAPPLIGKGRIGEVCDGRVRVPGHMARGAMSYTCKHYH</sequence>
<organism evidence="8 9">
    <name type="scientific">Striga asiatica</name>
    <name type="common">Asiatic witchweed</name>
    <name type="synonym">Buchnera asiatica</name>
    <dbReference type="NCBI Taxonomy" id="4170"/>
    <lineage>
        <taxon>Eukaryota</taxon>
        <taxon>Viridiplantae</taxon>
        <taxon>Streptophyta</taxon>
        <taxon>Embryophyta</taxon>
        <taxon>Tracheophyta</taxon>
        <taxon>Spermatophyta</taxon>
        <taxon>Magnoliopsida</taxon>
        <taxon>eudicotyledons</taxon>
        <taxon>Gunneridae</taxon>
        <taxon>Pentapetalae</taxon>
        <taxon>asterids</taxon>
        <taxon>lamiids</taxon>
        <taxon>Lamiales</taxon>
        <taxon>Orobanchaceae</taxon>
        <taxon>Buchnereae</taxon>
        <taxon>Striga</taxon>
    </lineage>
</organism>
<dbReference type="Pfam" id="PF00069">
    <property type="entry name" value="Pkinase"/>
    <property type="match status" value="1"/>
</dbReference>
<dbReference type="OrthoDB" id="4062651at2759"/>
<feature type="binding site" evidence="5">
    <location>
        <position position="45"/>
    </location>
    <ligand>
        <name>ATP</name>
        <dbReference type="ChEBI" id="CHEBI:30616"/>
    </ligand>
</feature>
<gene>
    <name evidence="8" type="ORF">STAS_22918</name>
</gene>
<dbReference type="InterPro" id="IPR000719">
    <property type="entry name" value="Prot_kinase_dom"/>
</dbReference>
<keyword evidence="2 5" id="KW-0547">Nucleotide-binding</keyword>
<keyword evidence="6" id="KW-0723">Serine/threonine-protein kinase</keyword>
<dbReference type="AlphaFoldDB" id="A0A5A7QLG1"/>
<dbReference type="PROSITE" id="PS00108">
    <property type="entry name" value="PROTEIN_KINASE_ST"/>
    <property type="match status" value="1"/>
</dbReference>
<evidence type="ECO:0000256" key="3">
    <source>
        <dbReference type="ARBA" id="ARBA00022777"/>
    </source>
</evidence>
<evidence type="ECO:0000256" key="1">
    <source>
        <dbReference type="ARBA" id="ARBA00022679"/>
    </source>
</evidence>
<keyword evidence="9" id="KW-1185">Reference proteome</keyword>
<dbReference type="PANTHER" id="PTHR46146">
    <property type="entry name" value="SERINE/THREONINE-PROTEIN KINASE-LIKE PROTEIN CCR4"/>
    <property type="match status" value="1"/>
</dbReference>
<dbReference type="InterPro" id="IPR017441">
    <property type="entry name" value="Protein_kinase_ATP_BS"/>
</dbReference>
<dbReference type="PROSITE" id="PS00107">
    <property type="entry name" value="PROTEIN_KINASE_ATP"/>
    <property type="match status" value="1"/>
</dbReference>
<dbReference type="PROSITE" id="PS50011">
    <property type="entry name" value="PROTEIN_KINASE_DOM"/>
    <property type="match status" value="1"/>
</dbReference>
<dbReference type="SUPFAM" id="SSF56112">
    <property type="entry name" value="Protein kinase-like (PK-like)"/>
    <property type="match status" value="1"/>
</dbReference>
<accession>A0A5A7QLG1</accession>
<dbReference type="Gene3D" id="1.10.510.10">
    <property type="entry name" value="Transferase(Phosphotransferase) domain 1"/>
    <property type="match status" value="1"/>
</dbReference>